<feature type="region of interest" description="Disordered" evidence="2">
    <location>
        <begin position="202"/>
        <end position="250"/>
    </location>
</feature>
<name>A0ABN8RMG8_9CNID</name>
<dbReference type="Proteomes" id="UP001159427">
    <property type="component" value="Unassembled WGS sequence"/>
</dbReference>
<proteinExistence type="predicted"/>
<feature type="compositionally biased region" description="Basic and acidic residues" evidence="2">
    <location>
        <begin position="211"/>
        <end position="228"/>
    </location>
</feature>
<keyword evidence="1" id="KW-0175">Coiled coil</keyword>
<evidence type="ECO:0000256" key="2">
    <source>
        <dbReference type="SAM" id="MobiDB-lite"/>
    </source>
</evidence>
<feature type="coiled-coil region" evidence="1">
    <location>
        <begin position="99"/>
        <end position="138"/>
    </location>
</feature>
<accession>A0ABN8RMG8</accession>
<comment type="caution">
    <text evidence="3">The sequence shown here is derived from an EMBL/GenBank/DDBJ whole genome shotgun (WGS) entry which is preliminary data.</text>
</comment>
<evidence type="ECO:0000256" key="1">
    <source>
        <dbReference type="SAM" id="Coils"/>
    </source>
</evidence>
<dbReference type="EMBL" id="CALNXI010001862">
    <property type="protein sequence ID" value="CAH3178537.1"/>
    <property type="molecule type" value="Genomic_DNA"/>
</dbReference>
<evidence type="ECO:0000313" key="4">
    <source>
        <dbReference type="Proteomes" id="UP001159427"/>
    </source>
</evidence>
<feature type="non-terminal residue" evidence="3">
    <location>
        <position position="250"/>
    </location>
</feature>
<gene>
    <name evidence="3" type="ORF">PEVE_00011840</name>
</gene>
<protein>
    <submittedName>
        <fullName evidence="3">Uncharacterized protein</fullName>
    </submittedName>
</protein>
<sequence length="250" mass="27251">MEGEGKEFAAYFEDDNLLSLQVSRSHSPTMDTELFRVISPLNTQPTDAASETELPNSVKVQGSLNMGAKSTVSDAEALGVGERRKIPTDKGKQHELQRLKDHRTEKQALKMAAEHLELKQSLAQAKEEERIYEEMKNEESTFAPVHTQSPPICTIQSGNSAGLEPTSQQQLVSSLGVTDYQQPLQASPLSSFTVPQKGPIYTTPINTGALRSKEETTAYAAKPHEHPSSVHSSSYPSLATTPAVTYTAPD</sequence>
<keyword evidence="4" id="KW-1185">Reference proteome</keyword>
<reference evidence="3 4" key="1">
    <citation type="submission" date="2022-05" db="EMBL/GenBank/DDBJ databases">
        <authorList>
            <consortium name="Genoscope - CEA"/>
            <person name="William W."/>
        </authorList>
    </citation>
    <scope>NUCLEOTIDE SEQUENCE [LARGE SCALE GENOMIC DNA]</scope>
</reference>
<organism evidence="3 4">
    <name type="scientific">Porites evermanni</name>
    <dbReference type="NCBI Taxonomy" id="104178"/>
    <lineage>
        <taxon>Eukaryota</taxon>
        <taxon>Metazoa</taxon>
        <taxon>Cnidaria</taxon>
        <taxon>Anthozoa</taxon>
        <taxon>Hexacorallia</taxon>
        <taxon>Scleractinia</taxon>
        <taxon>Fungiina</taxon>
        <taxon>Poritidae</taxon>
        <taxon>Porites</taxon>
    </lineage>
</organism>
<evidence type="ECO:0000313" key="3">
    <source>
        <dbReference type="EMBL" id="CAH3178537.1"/>
    </source>
</evidence>